<proteinExistence type="predicted"/>
<keyword evidence="1" id="KW-0472">Membrane</keyword>
<feature type="transmembrane region" description="Helical" evidence="1">
    <location>
        <begin position="37"/>
        <end position="61"/>
    </location>
</feature>
<gene>
    <name evidence="2" type="ORF">LEL_05950</name>
</gene>
<dbReference type="Proteomes" id="UP000076881">
    <property type="component" value="Unassembled WGS sequence"/>
</dbReference>
<dbReference type="EMBL" id="AZHF01000004">
    <property type="protein sequence ID" value="OAA76266.1"/>
    <property type="molecule type" value="Genomic_DNA"/>
</dbReference>
<feature type="transmembrane region" description="Helical" evidence="1">
    <location>
        <begin position="81"/>
        <end position="101"/>
    </location>
</feature>
<keyword evidence="3" id="KW-1185">Reference proteome</keyword>
<keyword evidence="1" id="KW-1133">Transmembrane helix</keyword>
<evidence type="ECO:0000313" key="3">
    <source>
        <dbReference type="Proteomes" id="UP000076881"/>
    </source>
</evidence>
<dbReference type="AlphaFoldDB" id="A0A168GB95"/>
<sequence length="213" mass="22417">MSQLKNEISSSDFEVEGDDRHVAPKVGMLRAVDTIRVGLTVVALAAGAAVLGLGADTLAVYKATSLPGDYLLHLWPEEFDIRPATSLIACGVLILVANSLALAMSKVSFVGSRYLARSSVSLAAPVVGLVGALVAMSLFYAVNASTKVDSIQSWSCRWDGVSMDMHPHFGALCKESKAALTLATLLVPVEALIIGAAGYEAILLRRINQGLHP</sequence>
<evidence type="ECO:0000313" key="2">
    <source>
        <dbReference type="EMBL" id="OAA76266.1"/>
    </source>
</evidence>
<organism evidence="2 3">
    <name type="scientific">Akanthomyces lecanii RCEF 1005</name>
    <dbReference type="NCBI Taxonomy" id="1081108"/>
    <lineage>
        <taxon>Eukaryota</taxon>
        <taxon>Fungi</taxon>
        <taxon>Dikarya</taxon>
        <taxon>Ascomycota</taxon>
        <taxon>Pezizomycotina</taxon>
        <taxon>Sordariomycetes</taxon>
        <taxon>Hypocreomycetidae</taxon>
        <taxon>Hypocreales</taxon>
        <taxon>Cordycipitaceae</taxon>
        <taxon>Akanthomyces</taxon>
        <taxon>Cordyceps confragosa</taxon>
    </lineage>
</organism>
<reference evidence="2 3" key="1">
    <citation type="journal article" date="2016" name="Genome Biol. Evol.">
        <title>Divergent and convergent evolution of fungal pathogenicity.</title>
        <authorList>
            <person name="Shang Y."/>
            <person name="Xiao G."/>
            <person name="Zheng P."/>
            <person name="Cen K."/>
            <person name="Zhan S."/>
            <person name="Wang C."/>
        </authorList>
    </citation>
    <scope>NUCLEOTIDE SEQUENCE [LARGE SCALE GENOMIC DNA]</scope>
    <source>
        <strain evidence="2 3">RCEF 1005</strain>
    </source>
</reference>
<keyword evidence="1" id="KW-0812">Transmembrane</keyword>
<dbReference type="OrthoDB" id="3890746at2759"/>
<feature type="transmembrane region" description="Helical" evidence="1">
    <location>
        <begin position="122"/>
        <end position="142"/>
    </location>
</feature>
<protein>
    <submittedName>
        <fullName evidence="2">Uncharacterized protein</fullName>
    </submittedName>
</protein>
<evidence type="ECO:0000256" key="1">
    <source>
        <dbReference type="SAM" id="Phobius"/>
    </source>
</evidence>
<comment type="caution">
    <text evidence="2">The sequence shown here is derived from an EMBL/GenBank/DDBJ whole genome shotgun (WGS) entry which is preliminary data.</text>
</comment>
<accession>A0A168GB95</accession>
<name>A0A168GB95_CORDF</name>
<dbReference type="STRING" id="1081108.A0A168GB95"/>
<feature type="transmembrane region" description="Helical" evidence="1">
    <location>
        <begin position="178"/>
        <end position="199"/>
    </location>
</feature>